<protein>
    <recommendedName>
        <fullName evidence="3">CRAL-TRIO domain-containing protein</fullName>
    </recommendedName>
</protein>
<dbReference type="InParanoid" id="A0A1Z5K6X2"/>
<reference evidence="1 2" key="1">
    <citation type="journal article" date="2015" name="Plant Cell">
        <title>Oil accumulation by the oleaginous diatom Fistulifera solaris as revealed by the genome and transcriptome.</title>
        <authorList>
            <person name="Tanaka T."/>
            <person name="Maeda Y."/>
            <person name="Veluchamy A."/>
            <person name="Tanaka M."/>
            <person name="Abida H."/>
            <person name="Marechal E."/>
            <person name="Bowler C."/>
            <person name="Muto M."/>
            <person name="Sunaga Y."/>
            <person name="Tanaka M."/>
            <person name="Yoshino T."/>
            <person name="Taniguchi T."/>
            <person name="Fukuda Y."/>
            <person name="Nemoto M."/>
            <person name="Matsumoto M."/>
            <person name="Wong P.S."/>
            <person name="Aburatani S."/>
            <person name="Fujibuchi W."/>
        </authorList>
    </citation>
    <scope>NUCLEOTIDE SEQUENCE [LARGE SCALE GENOMIC DNA]</scope>
    <source>
        <strain evidence="1 2">JPCC DA0580</strain>
    </source>
</reference>
<organism evidence="1 2">
    <name type="scientific">Fistulifera solaris</name>
    <name type="common">Oleaginous diatom</name>
    <dbReference type="NCBI Taxonomy" id="1519565"/>
    <lineage>
        <taxon>Eukaryota</taxon>
        <taxon>Sar</taxon>
        <taxon>Stramenopiles</taxon>
        <taxon>Ochrophyta</taxon>
        <taxon>Bacillariophyta</taxon>
        <taxon>Bacillariophyceae</taxon>
        <taxon>Bacillariophycidae</taxon>
        <taxon>Naviculales</taxon>
        <taxon>Naviculaceae</taxon>
        <taxon>Fistulifera</taxon>
    </lineage>
</organism>
<comment type="caution">
    <text evidence="1">The sequence shown here is derived from an EMBL/GenBank/DDBJ whole genome shotgun (WGS) entry which is preliminary data.</text>
</comment>
<keyword evidence="2" id="KW-1185">Reference proteome</keyword>
<sequence>MGDMQEQMMMQRACTHLSDVVLYMPMATKAAYLEALIQCPHLVESESNPETFLRFEDFNYWSAAGRLVTYWRKRKEFFGDRAFLPMDLSGKGAMNDDDIRPMATGSLTMIPNSNIIIHDRTCASDAGDEATKMRRRFFFMQTMMNSTLHTEKGPRLFIYGFEISDARKRMNAELKSLIASAFPIPNFEEFHLIFVKEKNQTIWQYILPRGLEQMSGLIGNVMIHNFNFKDEIADQLSYYGVTRSHLPVKLGGCYSPEQSLFVLQCGLPLSTIYRLNQPAPASYESPIRNQSATEKGSLERLLEFFMKKAPDLPDVEEMDSLDPLTPSDLASITNQKSDSCYYYSRSIPLYVDYDTKVLSAYQCLARQQIEFFEASEDDITSSIRGRKKAIVLGQVGLRCRHCAHLPRQKRAIAATYYPTTLEGVYQTAHNLARRHLISSCPFVPPECNRKLAQLGESKSVTCIGKHYWAETAELSGVIEIDGILRFQDAPTLADT</sequence>
<dbReference type="Proteomes" id="UP000198406">
    <property type="component" value="Unassembled WGS sequence"/>
</dbReference>
<proteinExistence type="predicted"/>
<evidence type="ECO:0008006" key="3">
    <source>
        <dbReference type="Google" id="ProtNLM"/>
    </source>
</evidence>
<accession>A0A1Z5K6X2</accession>
<dbReference type="EMBL" id="BDSP01000170">
    <property type="protein sequence ID" value="GAX21678.1"/>
    <property type="molecule type" value="Genomic_DNA"/>
</dbReference>
<dbReference type="OrthoDB" id="56446at2759"/>
<dbReference type="AlphaFoldDB" id="A0A1Z5K6X2"/>
<evidence type="ECO:0000313" key="2">
    <source>
        <dbReference type="Proteomes" id="UP000198406"/>
    </source>
</evidence>
<gene>
    <name evidence="1" type="ORF">FisN_29Hu118</name>
</gene>
<name>A0A1Z5K6X2_FISSO</name>
<evidence type="ECO:0000313" key="1">
    <source>
        <dbReference type="EMBL" id="GAX21678.1"/>
    </source>
</evidence>